<evidence type="ECO:0000313" key="4">
    <source>
        <dbReference type="Proteomes" id="UP001285521"/>
    </source>
</evidence>
<reference evidence="3 4" key="1">
    <citation type="submission" date="2023-11" db="EMBL/GenBank/DDBJ databases">
        <title>Lentzea sokolovensis, sp. nov., Lentzea kristufkii, sp. nov., and Lentzea miocenensis, sp. nov., rare actinobacteria from Sokolov Coal Basin, Miocene lacustrine sediment, Czech Republic.</title>
        <authorList>
            <person name="Lara A."/>
            <person name="Kotroba L."/>
            <person name="Nouioui I."/>
            <person name="Neumann-Schaal M."/>
            <person name="Mast Y."/>
            <person name="Chronakova A."/>
        </authorList>
    </citation>
    <scope>NUCLEOTIDE SEQUENCE [LARGE SCALE GENOMIC DNA]</scope>
    <source>
        <strain evidence="3 4">BCCO 10_0856</strain>
    </source>
</reference>
<sequence>MAVLNRTFGCVRLVWNKTLAERSHRYRTEGKSTSYRETDAALTYRNFFAGHPLGVPHARGPASPGQDRRADPLRLVVRSGESVHARSQHGRCRTRVRPPLVRHVHSGHQ</sequence>
<dbReference type="InterPro" id="IPR021027">
    <property type="entry name" value="Transposase_put_HTH"/>
</dbReference>
<feature type="domain" description="Transposase putative helix-turn-helix" evidence="2">
    <location>
        <begin position="3"/>
        <end position="31"/>
    </location>
</feature>
<organism evidence="3 4">
    <name type="scientific">Lentzea miocenica</name>
    <dbReference type="NCBI Taxonomy" id="3095431"/>
    <lineage>
        <taxon>Bacteria</taxon>
        <taxon>Bacillati</taxon>
        <taxon>Actinomycetota</taxon>
        <taxon>Actinomycetes</taxon>
        <taxon>Pseudonocardiales</taxon>
        <taxon>Pseudonocardiaceae</taxon>
        <taxon>Lentzea</taxon>
    </lineage>
</organism>
<accession>A0ABU4SZV8</accession>
<protein>
    <submittedName>
        <fullName evidence="3">Helix-turn-helix domain-containing protein</fullName>
    </submittedName>
</protein>
<dbReference type="RefSeq" id="WP_319966509.1">
    <property type="nucleotide sequence ID" value="NZ_JAXAVW010000011.1"/>
</dbReference>
<feature type="region of interest" description="Disordered" evidence="1">
    <location>
        <begin position="80"/>
        <end position="109"/>
    </location>
</feature>
<comment type="caution">
    <text evidence="3">The sequence shown here is derived from an EMBL/GenBank/DDBJ whole genome shotgun (WGS) entry which is preliminary data.</text>
</comment>
<evidence type="ECO:0000313" key="3">
    <source>
        <dbReference type="EMBL" id="MDX8031444.1"/>
    </source>
</evidence>
<name>A0ABU4SZV8_9PSEU</name>
<keyword evidence="4" id="KW-1185">Reference proteome</keyword>
<feature type="compositionally biased region" description="Basic residues" evidence="1">
    <location>
        <begin position="86"/>
        <end position="109"/>
    </location>
</feature>
<evidence type="ECO:0000256" key="1">
    <source>
        <dbReference type="SAM" id="MobiDB-lite"/>
    </source>
</evidence>
<gene>
    <name evidence="3" type="ORF">SK803_14560</name>
</gene>
<dbReference type="EMBL" id="JAXAVW010000011">
    <property type="protein sequence ID" value="MDX8031444.1"/>
    <property type="molecule type" value="Genomic_DNA"/>
</dbReference>
<evidence type="ECO:0000259" key="2">
    <source>
        <dbReference type="Pfam" id="PF12323"/>
    </source>
</evidence>
<dbReference type="Pfam" id="PF12323">
    <property type="entry name" value="HTH_OrfB_IS605"/>
    <property type="match status" value="1"/>
</dbReference>
<proteinExistence type="predicted"/>
<dbReference type="Proteomes" id="UP001285521">
    <property type="component" value="Unassembled WGS sequence"/>
</dbReference>